<dbReference type="PANTHER" id="PTHR11010:SF38">
    <property type="entry name" value="LYSOSOMAL PRO-X CARBOXYPEPTIDASE"/>
    <property type="match status" value="1"/>
</dbReference>
<dbReference type="SUPFAM" id="SSF53474">
    <property type="entry name" value="alpha/beta-Hydrolases"/>
    <property type="match status" value="1"/>
</dbReference>
<dbReference type="Gene3D" id="3.40.50.1820">
    <property type="entry name" value="alpha/beta hydrolase"/>
    <property type="match status" value="2"/>
</dbReference>
<evidence type="ECO:0000313" key="5">
    <source>
        <dbReference type="Proteomes" id="UP000321580"/>
    </source>
</evidence>
<evidence type="ECO:0000256" key="3">
    <source>
        <dbReference type="ARBA" id="ARBA00022801"/>
    </source>
</evidence>
<name>A0A5C6S7Y7_9BACT</name>
<comment type="caution">
    <text evidence="4">The sequence shown here is derived from an EMBL/GenBank/DDBJ whole genome shotgun (WGS) entry which is preliminary data.</text>
</comment>
<evidence type="ECO:0000313" key="4">
    <source>
        <dbReference type="EMBL" id="TXB70181.1"/>
    </source>
</evidence>
<dbReference type="GO" id="GO:0006508">
    <property type="term" value="P:proteolysis"/>
    <property type="evidence" value="ECO:0007669"/>
    <property type="project" value="UniProtKB-KW"/>
</dbReference>
<dbReference type="PANTHER" id="PTHR11010">
    <property type="entry name" value="PROTEASE S28 PRO-X CARBOXYPEPTIDASE-RELATED"/>
    <property type="match status" value="1"/>
</dbReference>
<gene>
    <name evidence="4" type="ORF">FRY97_00305</name>
</gene>
<organism evidence="4 5">
    <name type="scientific">Phaeodactylibacter luteus</name>
    <dbReference type="NCBI Taxonomy" id="1564516"/>
    <lineage>
        <taxon>Bacteria</taxon>
        <taxon>Pseudomonadati</taxon>
        <taxon>Bacteroidota</taxon>
        <taxon>Saprospiria</taxon>
        <taxon>Saprospirales</taxon>
        <taxon>Haliscomenobacteraceae</taxon>
        <taxon>Phaeodactylibacter</taxon>
    </lineage>
</organism>
<keyword evidence="2" id="KW-0732">Signal</keyword>
<proteinExistence type="predicted"/>
<dbReference type="GO" id="GO:0008239">
    <property type="term" value="F:dipeptidyl-peptidase activity"/>
    <property type="evidence" value="ECO:0007669"/>
    <property type="project" value="TreeGrafter"/>
</dbReference>
<sequence>MFAGARPFLRSCMPGLFLTITPNIHPMRNLFVCCLILLLPFAGSAQASELEQRLFELPDVAFEAIKAPEGYAAAYELRIKQPLDHENPERGYFYQRAYLTHRSFGAPMVMATEGYNRPSNRMYELTGYLSANQVDVEHRFFGQSVPDSLDYTYLNLRQATADLHHIRELLGAIYEQPWVSTGISKGGQTTIFYRYFYPDDVAASVPYVAPLNLDLTDDRIYEFLGQVGTPAIRAAIREVQLRMLRSRDEVLPLLRWHAKGAGLKFSYMSIERAFEYAVLEYPFSFWQLGHDFADIPGKAAGIEALLEHFIGVVGLDFYADGAMEAYASHYWQAGSEMGYYGFDTAPFKGLLKEIKEDEPTAIFMPGKAPMGFKPDLVKAVYDWTQRGADKMIYIYGAIDTWTATGVPVSDKVDALWFVMEGKDHGSARIRNMTEEQRQHLLSTLEGWMEKK</sequence>
<accession>A0A5C6S7Y7</accession>
<dbReference type="InterPro" id="IPR029058">
    <property type="entry name" value="AB_hydrolase_fold"/>
</dbReference>
<reference evidence="4 5" key="1">
    <citation type="submission" date="2019-08" db="EMBL/GenBank/DDBJ databases">
        <title>Genome of Phaeodactylibacter luteus.</title>
        <authorList>
            <person name="Bowman J.P."/>
        </authorList>
    </citation>
    <scope>NUCLEOTIDE SEQUENCE [LARGE SCALE GENOMIC DNA]</scope>
    <source>
        <strain evidence="4 5">KCTC 42180</strain>
    </source>
</reference>
<keyword evidence="3" id="KW-0378">Hydrolase</keyword>
<keyword evidence="1" id="KW-0645">Protease</keyword>
<protein>
    <recommendedName>
        <fullName evidence="6">Peptidase</fullName>
    </recommendedName>
</protein>
<dbReference type="EMBL" id="VOOR01000001">
    <property type="protein sequence ID" value="TXB70181.1"/>
    <property type="molecule type" value="Genomic_DNA"/>
</dbReference>
<evidence type="ECO:0000256" key="1">
    <source>
        <dbReference type="ARBA" id="ARBA00022670"/>
    </source>
</evidence>
<dbReference type="Proteomes" id="UP000321580">
    <property type="component" value="Unassembled WGS sequence"/>
</dbReference>
<evidence type="ECO:0008006" key="6">
    <source>
        <dbReference type="Google" id="ProtNLM"/>
    </source>
</evidence>
<evidence type="ECO:0000256" key="2">
    <source>
        <dbReference type="ARBA" id="ARBA00022729"/>
    </source>
</evidence>
<dbReference type="AlphaFoldDB" id="A0A5C6S7Y7"/>
<keyword evidence="5" id="KW-1185">Reference proteome</keyword>
<dbReference type="InterPro" id="IPR008761">
    <property type="entry name" value="Peptidase_S37"/>
</dbReference>
<dbReference type="Pfam" id="PF05576">
    <property type="entry name" value="Peptidase_S37"/>
    <property type="match status" value="1"/>
</dbReference>
<dbReference type="OrthoDB" id="3979391at2"/>